<dbReference type="RefSeq" id="WP_358353808.1">
    <property type="nucleotide sequence ID" value="NZ_JBEZFP010000032.1"/>
</dbReference>
<comment type="caution">
    <text evidence="3">The sequence shown here is derived from an EMBL/GenBank/DDBJ whole genome shotgun (WGS) entry which is preliminary data.</text>
</comment>
<protein>
    <submittedName>
        <fullName evidence="3">Uncharacterized protein</fullName>
    </submittedName>
</protein>
<feature type="region of interest" description="Disordered" evidence="1">
    <location>
        <begin position="1"/>
        <end position="23"/>
    </location>
</feature>
<proteinExistence type="predicted"/>
<keyword evidence="2" id="KW-0472">Membrane</keyword>
<organism evidence="3 4">
    <name type="scientific">Streptodolium elevatio</name>
    <dbReference type="NCBI Taxonomy" id="3157996"/>
    <lineage>
        <taxon>Bacteria</taxon>
        <taxon>Bacillati</taxon>
        <taxon>Actinomycetota</taxon>
        <taxon>Actinomycetes</taxon>
        <taxon>Kitasatosporales</taxon>
        <taxon>Streptomycetaceae</taxon>
        <taxon>Streptodolium</taxon>
    </lineage>
</organism>
<keyword evidence="4" id="KW-1185">Reference proteome</keyword>
<gene>
    <name evidence="3" type="ORF">AB0C36_15095</name>
</gene>
<evidence type="ECO:0000256" key="2">
    <source>
        <dbReference type="SAM" id="Phobius"/>
    </source>
</evidence>
<evidence type="ECO:0000313" key="3">
    <source>
        <dbReference type="EMBL" id="MEU8134830.1"/>
    </source>
</evidence>
<sequence>MAADGGADGGAPASTDEARKPRLGPWDTGAKVLHALGLATLLVSEYLRFYMDDVRAGRPVPDTVESALESAVAAARDGSFHRTFWDIQEDVSFGQERAALWAAVFFAVVVRRNNHGPTDLQTAISVVTAAYCAIAALAGSYLLSAGPPVQFALLFSFGAMFTVTRE</sequence>
<feature type="transmembrane region" description="Helical" evidence="2">
    <location>
        <begin position="120"/>
        <end position="142"/>
    </location>
</feature>
<keyword evidence="2" id="KW-0812">Transmembrane</keyword>
<name>A0ABV3DGE4_9ACTN</name>
<evidence type="ECO:0000256" key="1">
    <source>
        <dbReference type="SAM" id="MobiDB-lite"/>
    </source>
</evidence>
<reference evidence="3 4" key="1">
    <citation type="submission" date="2024-06" db="EMBL/GenBank/DDBJ databases">
        <title>The Natural Products Discovery Center: Release of the First 8490 Sequenced Strains for Exploring Actinobacteria Biosynthetic Diversity.</title>
        <authorList>
            <person name="Kalkreuter E."/>
            <person name="Kautsar S.A."/>
            <person name="Yang D."/>
            <person name="Bader C.D."/>
            <person name="Teijaro C.N."/>
            <person name="Fluegel L."/>
            <person name="Davis C.M."/>
            <person name="Simpson J.R."/>
            <person name="Lauterbach L."/>
            <person name="Steele A.D."/>
            <person name="Gui C."/>
            <person name="Meng S."/>
            <person name="Li G."/>
            <person name="Viehrig K."/>
            <person name="Ye F."/>
            <person name="Su P."/>
            <person name="Kiefer A.F."/>
            <person name="Nichols A."/>
            <person name="Cepeda A.J."/>
            <person name="Yan W."/>
            <person name="Fan B."/>
            <person name="Jiang Y."/>
            <person name="Adhikari A."/>
            <person name="Zheng C.-J."/>
            <person name="Schuster L."/>
            <person name="Cowan T.M."/>
            <person name="Smanski M.J."/>
            <person name="Chevrette M.G."/>
            <person name="De Carvalho L.P.S."/>
            <person name="Shen B."/>
        </authorList>
    </citation>
    <scope>NUCLEOTIDE SEQUENCE [LARGE SCALE GENOMIC DNA]</scope>
    <source>
        <strain evidence="3 4">NPDC048946</strain>
    </source>
</reference>
<evidence type="ECO:0000313" key="4">
    <source>
        <dbReference type="Proteomes" id="UP001551482"/>
    </source>
</evidence>
<keyword evidence="2" id="KW-1133">Transmembrane helix</keyword>
<accession>A0ABV3DGE4</accession>
<dbReference type="Proteomes" id="UP001551482">
    <property type="component" value="Unassembled WGS sequence"/>
</dbReference>
<dbReference type="EMBL" id="JBEZFP010000032">
    <property type="protein sequence ID" value="MEU8134830.1"/>
    <property type="molecule type" value="Genomic_DNA"/>
</dbReference>